<proteinExistence type="predicted"/>
<feature type="non-terminal residue" evidence="1">
    <location>
        <position position="1"/>
    </location>
</feature>
<protein>
    <submittedName>
        <fullName evidence="1">Uncharacterized protein</fullName>
    </submittedName>
</protein>
<dbReference type="EMBL" id="BKCJ010404199">
    <property type="protein sequence ID" value="GFA32140.1"/>
    <property type="molecule type" value="Genomic_DNA"/>
</dbReference>
<organism evidence="1">
    <name type="scientific">Tanacetum cinerariifolium</name>
    <name type="common">Dalmatian daisy</name>
    <name type="synonym">Chrysanthemum cinerariifolium</name>
    <dbReference type="NCBI Taxonomy" id="118510"/>
    <lineage>
        <taxon>Eukaryota</taxon>
        <taxon>Viridiplantae</taxon>
        <taxon>Streptophyta</taxon>
        <taxon>Embryophyta</taxon>
        <taxon>Tracheophyta</taxon>
        <taxon>Spermatophyta</taxon>
        <taxon>Magnoliopsida</taxon>
        <taxon>eudicotyledons</taxon>
        <taxon>Gunneridae</taxon>
        <taxon>Pentapetalae</taxon>
        <taxon>asterids</taxon>
        <taxon>campanulids</taxon>
        <taxon>Asterales</taxon>
        <taxon>Asteraceae</taxon>
        <taxon>Asteroideae</taxon>
        <taxon>Anthemideae</taxon>
        <taxon>Anthemidinae</taxon>
        <taxon>Tanacetum</taxon>
    </lineage>
</organism>
<gene>
    <name evidence="1" type="ORF">Tci_604112</name>
</gene>
<evidence type="ECO:0000313" key="1">
    <source>
        <dbReference type="EMBL" id="GFA32140.1"/>
    </source>
</evidence>
<comment type="caution">
    <text evidence="1">The sequence shown here is derived from an EMBL/GenBank/DDBJ whole genome shotgun (WGS) entry which is preliminary data.</text>
</comment>
<reference evidence="1" key="1">
    <citation type="journal article" date="2019" name="Sci. Rep.">
        <title>Draft genome of Tanacetum cinerariifolium, the natural source of mosquito coil.</title>
        <authorList>
            <person name="Yamashiro T."/>
            <person name="Shiraishi A."/>
            <person name="Satake H."/>
            <person name="Nakayama K."/>
        </authorList>
    </citation>
    <scope>NUCLEOTIDE SEQUENCE</scope>
</reference>
<name>A0A699JHL9_TANCI</name>
<sequence length="59" mass="6444">ANGCWDLVVEVVGCSRDGERGGENKGKEDAGVGGKHCAKHSVSNREGQGRVYYFENFHF</sequence>
<dbReference type="AlphaFoldDB" id="A0A699JHL9"/>
<accession>A0A699JHL9</accession>